<sequence length="49" mass="5093">MSGELNDRGQSVFYGKVGGAVITGNEDGVKHVAMSLAFALSHLGYTIPP</sequence>
<protein>
    <submittedName>
        <fullName evidence="1">Uncharacterized protein</fullName>
    </submittedName>
</protein>
<comment type="caution">
    <text evidence="1">The sequence shown here is derived from an EMBL/GenBank/DDBJ whole genome shotgun (WGS) entry which is preliminary data.</text>
</comment>
<dbReference type="InterPro" id="IPR029039">
    <property type="entry name" value="Flavoprotein-like_sf"/>
</dbReference>
<organism evidence="1 2">
    <name type="scientific">Deinococcus lacus</name>
    <dbReference type="NCBI Taxonomy" id="392561"/>
    <lineage>
        <taxon>Bacteria</taxon>
        <taxon>Thermotogati</taxon>
        <taxon>Deinococcota</taxon>
        <taxon>Deinococci</taxon>
        <taxon>Deinococcales</taxon>
        <taxon>Deinococcaceae</taxon>
        <taxon>Deinococcus</taxon>
    </lineage>
</organism>
<dbReference type="Proteomes" id="UP001596297">
    <property type="component" value="Unassembled WGS sequence"/>
</dbReference>
<dbReference type="SUPFAM" id="SSF52218">
    <property type="entry name" value="Flavoproteins"/>
    <property type="match status" value="1"/>
</dbReference>
<keyword evidence="2" id="KW-1185">Reference proteome</keyword>
<dbReference type="RefSeq" id="WP_380084044.1">
    <property type="nucleotide sequence ID" value="NZ_JBHSWD010000003.1"/>
</dbReference>
<accession>A0ABW1YF25</accession>
<evidence type="ECO:0000313" key="1">
    <source>
        <dbReference type="EMBL" id="MFC6592929.1"/>
    </source>
</evidence>
<dbReference type="EMBL" id="JBHSWD010000003">
    <property type="protein sequence ID" value="MFC6592929.1"/>
    <property type="molecule type" value="Genomic_DNA"/>
</dbReference>
<proteinExistence type="predicted"/>
<evidence type="ECO:0000313" key="2">
    <source>
        <dbReference type="Proteomes" id="UP001596297"/>
    </source>
</evidence>
<name>A0ABW1YF25_9DEIO</name>
<gene>
    <name evidence="1" type="ORF">ACFP81_13580</name>
</gene>
<reference evidence="2" key="1">
    <citation type="journal article" date="2019" name="Int. J. Syst. Evol. Microbiol.">
        <title>The Global Catalogue of Microorganisms (GCM) 10K type strain sequencing project: providing services to taxonomists for standard genome sequencing and annotation.</title>
        <authorList>
            <consortium name="The Broad Institute Genomics Platform"/>
            <consortium name="The Broad Institute Genome Sequencing Center for Infectious Disease"/>
            <person name="Wu L."/>
            <person name="Ma J."/>
        </authorList>
    </citation>
    <scope>NUCLEOTIDE SEQUENCE [LARGE SCALE GENOMIC DNA]</scope>
    <source>
        <strain evidence="2">CGMCC 1.15772</strain>
    </source>
</reference>